<keyword evidence="5" id="KW-0520">NAD</keyword>
<evidence type="ECO:0000256" key="5">
    <source>
        <dbReference type="ARBA" id="ARBA00023027"/>
    </source>
</evidence>
<comment type="cofactor">
    <cofactor evidence="2">
        <name>NADP(+)</name>
        <dbReference type="ChEBI" id="CHEBI:58349"/>
    </cofactor>
</comment>
<dbReference type="PANTHER" id="PTHR43000">
    <property type="entry name" value="DTDP-D-GLUCOSE 4,6-DEHYDRATASE-RELATED"/>
    <property type="match status" value="1"/>
</dbReference>
<dbReference type="Gene3D" id="3.90.25.10">
    <property type="entry name" value="UDP-galactose 4-epimerase, domain 1"/>
    <property type="match status" value="1"/>
</dbReference>
<evidence type="ECO:0000256" key="3">
    <source>
        <dbReference type="ARBA" id="ARBA00007637"/>
    </source>
</evidence>
<dbReference type="FunFam" id="3.40.50.720:FF:000236">
    <property type="entry name" value="Bifunctional dTDP-4-dehydrorhamnose 3,5-epimerase/dTDP-4-dehydrorhamnose reductase"/>
    <property type="match status" value="1"/>
</dbReference>
<dbReference type="OMA" id="TIAWEHS"/>
<comment type="caution">
    <text evidence="14">The sequence shown here is derived from an EMBL/GenBank/DDBJ whole genome shotgun (WGS) entry which is preliminary data.</text>
</comment>
<dbReference type="InterPro" id="IPR016040">
    <property type="entry name" value="NAD(P)-bd_dom"/>
</dbReference>
<dbReference type="Pfam" id="PF16363">
    <property type="entry name" value="GDP_Man_Dehyd"/>
    <property type="match status" value="1"/>
</dbReference>
<sequence>MAQGPANGSGSIVRDSGAGGSRPTAAMGVGYTPKIILITGAAGFIGSHVANRLVRLYPHYKIVVLDKLDYCSNLRNLEPSMRCPNFKFVKGDIASADLVNYLLLTEKIDTIMHFAAQTHVDNSFGNSFEFTKNNIYGTHVLLEACKVAGTVRRFIHVSTDEVYGETEADAIVGNHEACQLLPTNPYSATKAGAEMLVMAYGQSYGLPFITTRGNNVYGPCQFPEKLIPKFVLLAKAGRTLPIHGDGLNVRSYLYAEDVAEAFEVVLHKGEVGHVYNIGTKRERTVLEVAKEICKLIGRDPDTTIEYVEDRPFNDHRYFLDDAKLKALGWAEKTPWEEGLKKTMQWYLANPNYWGDVSGALVPHPRGMIFGGEKSLVLGDEDERSQAEAGERRVVAPVLSLLPPSAMGVKDSWNALPKTPTGMVVPPRLKVASIPMKALIYGRTGWIGGLLGKLCEQQGIPYVYGSGRLEDRASLVADIMAAKPTHVFSAAGVTGRPNVDWCESHKEETIRANVIGTLNLVDVCKVHNLHVTNFATGCIFEYDDAHSLGSGVGFTEEERANFAGSYYSFTKGMVEELLRVYDNVLTLRVRMPITSDLTNPRNFITKITRYEKVVNIPNSMTVLDELLPYAIEMARRGLKGIYNFTNPKPISHNEILELYRDYVDPSFKWANFTLEEQAKVIVAARSNNELDMTKMKKEFPEMLDIRDSLIKYVFEPNRRVPKETTTTKLPLEPSVVTSSVGATNGHLGAVC</sequence>
<dbReference type="SUPFAM" id="SSF51735">
    <property type="entry name" value="NAD(P)-binding Rossmann-fold domains"/>
    <property type="match status" value="2"/>
</dbReference>
<comment type="similarity">
    <text evidence="3">Belongs to the NAD(P)-dependent epimerase/dehydratase family.</text>
</comment>
<keyword evidence="4" id="KW-0560">Oxidoreductase</keyword>
<evidence type="ECO:0000313" key="15">
    <source>
        <dbReference type="Proteomes" id="UP000265515"/>
    </source>
</evidence>
<dbReference type="OrthoDB" id="16464at2759"/>
<evidence type="ECO:0000256" key="4">
    <source>
        <dbReference type="ARBA" id="ARBA00023002"/>
    </source>
</evidence>
<dbReference type="InterPro" id="IPR001509">
    <property type="entry name" value="Epimerase_deHydtase"/>
</dbReference>
<evidence type="ECO:0000256" key="10">
    <source>
        <dbReference type="ARBA" id="ARBA00067046"/>
    </source>
</evidence>
<dbReference type="STRING" id="69332.A0A388LK24"/>
<comment type="catalytic activity">
    <reaction evidence="7">
        <text>UDP-alpha-D-glucose = UDP-4-dehydro-6-deoxy-alpha-D-glucose + H2O</text>
        <dbReference type="Rhea" id="RHEA:21500"/>
        <dbReference type="ChEBI" id="CHEBI:15377"/>
        <dbReference type="ChEBI" id="CHEBI:58885"/>
        <dbReference type="ChEBI" id="CHEBI:85329"/>
        <dbReference type="EC" id="4.2.1.76"/>
    </reaction>
</comment>
<reference evidence="14 15" key="1">
    <citation type="journal article" date="2018" name="Cell">
        <title>The Chara Genome: Secondary Complexity and Implications for Plant Terrestrialization.</title>
        <authorList>
            <person name="Nishiyama T."/>
            <person name="Sakayama H."/>
            <person name="Vries J.D."/>
            <person name="Buschmann H."/>
            <person name="Saint-Marcoux D."/>
            <person name="Ullrich K.K."/>
            <person name="Haas F.B."/>
            <person name="Vanderstraeten L."/>
            <person name="Becker D."/>
            <person name="Lang D."/>
            <person name="Vosolsobe S."/>
            <person name="Rombauts S."/>
            <person name="Wilhelmsson P.K.I."/>
            <person name="Janitza P."/>
            <person name="Kern R."/>
            <person name="Heyl A."/>
            <person name="Rumpler F."/>
            <person name="Villalobos L.I.A.C."/>
            <person name="Clay J.M."/>
            <person name="Skokan R."/>
            <person name="Toyoda A."/>
            <person name="Suzuki Y."/>
            <person name="Kagoshima H."/>
            <person name="Schijlen E."/>
            <person name="Tajeshwar N."/>
            <person name="Catarino B."/>
            <person name="Hetherington A.J."/>
            <person name="Saltykova A."/>
            <person name="Bonnot C."/>
            <person name="Breuninger H."/>
            <person name="Symeonidi A."/>
            <person name="Radhakrishnan G.V."/>
            <person name="Van Nieuwerburgh F."/>
            <person name="Deforce D."/>
            <person name="Chang C."/>
            <person name="Karol K.G."/>
            <person name="Hedrich R."/>
            <person name="Ulvskov P."/>
            <person name="Glockner G."/>
            <person name="Delwiche C.F."/>
            <person name="Petrasek J."/>
            <person name="Van de Peer Y."/>
            <person name="Friml J."/>
            <person name="Beilby M."/>
            <person name="Dolan L."/>
            <person name="Kohara Y."/>
            <person name="Sugano S."/>
            <person name="Fujiyama A."/>
            <person name="Delaux P.-M."/>
            <person name="Quint M."/>
            <person name="TheiBen G."/>
            <person name="Hagemann M."/>
            <person name="Harholt J."/>
            <person name="Dunand C."/>
            <person name="Zachgo S."/>
            <person name="Langdale J."/>
            <person name="Maumus F."/>
            <person name="Straeten D.V.D."/>
            <person name="Gould S.B."/>
            <person name="Rensing S.A."/>
        </authorList>
    </citation>
    <scope>NUCLEOTIDE SEQUENCE [LARGE SCALE GENOMIC DNA]</scope>
    <source>
        <strain evidence="14 15">S276</strain>
    </source>
</reference>
<protein>
    <recommendedName>
        <fullName evidence="10">UDP-glucose 4,6-dehydratase</fullName>
        <ecNumber evidence="10">4.2.1.76</ecNumber>
    </recommendedName>
</protein>
<dbReference type="GO" id="GO:0016491">
    <property type="term" value="F:oxidoreductase activity"/>
    <property type="evidence" value="ECO:0007669"/>
    <property type="project" value="UniProtKB-KW"/>
</dbReference>
<feature type="compositionally biased region" description="Polar residues" evidence="11">
    <location>
        <begin position="1"/>
        <end position="10"/>
    </location>
</feature>
<evidence type="ECO:0000256" key="8">
    <source>
        <dbReference type="ARBA" id="ARBA00061430"/>
    </source>
</evidence>
<dbReference type="GO" id="GO:0008460">
    <property type="term" value="F:dTDP-glucose 4,6-dehydratase activity"/>
    <property type="evidence" value="ECO:0007669"/>
    <property type="project" value="InterPro"/>
</dbReference>
<dbReference type="Gramene" id="GBG82680">
    <property type="protein sequence ID" value="GBG82680"/>
    <property type="gene ID" value="CBR_g35045"/>
</dbReference>
<dbReference type="InterPro" id="IPR005888">
    <property type="entry name" value="dTDP_Gluc_deHydtase"/>
</dbReference>
<organism evidence="14 15">
    <name type="scientific">Chara braunii</name>
    <name type="common">Braun's stonewort</name>
    <dbReference type="NCBI Taxonomy" id="69332"/>
    <lineage>
        <taxon>Eukaryota</taxon>
        <taxon>Viridiplantae</taxon>
        <taxon>Streptophyta</taxon>
        <taxon>Charophyceae</taxon>
        <taxon>Charales</taxon>
        <taxon>Characeae</taxon>
        <taxon>Chara</taxon>
    </lineage>
</organism>
<dbReference type="GO" id="GO:0050377">
    <property type="term" value="F:UDP-glucose 4,6-dehydratase activity"/>
    <property type="evidence" value="ECO:0007669"/>
    <property type="project" value="UniProtKB-EC"/>
</dbReference>
<comment type="similarity">
    <text evidence="9">In the C-terminal section; belongs to the dTDP-4-dehydrorhamnose reductase family.</text>
</comment>
<feature type="domain" description="NAD(P)-binding" evidence="13">
    <location>
        <begin position="37"/>
        <end position="342"/>
    </location>
</feature>
<evidence type="ECO:0000256" key="9">
    <source>
        <dbReference type="ARBA" id="ARBA00061620"/>
    </source>
</evidence>
<dbReference type="AlphaFoldDB" id="A0A388LK24"/>
<feature type="domain" description="NAD-dependent epimerase/dehydratase" evidence="12">
    <location>
        <begin position="437"/>
        <end position="600"/>
    </location>
</feature>
<feature type="region of interest" description="Disordered" evidence="11">
    <location>
        <begin position="1"/>
        <end position="21"/>
    </location>
</feature>
<keyword evidence="6" id="KW-0456">Lyase</keyword>
<dbReference type="EMBL" id="BFEA01000414">
    <property type="protein sequence ID" value="GBG82680.1"/>
    <property type="molecule type" value="Genomic_DNA"/>
</dbReference>
<evidence type="ECO:0000256" key="6">
    <source>
        <dbReference type="ARBA" id="ARBA00023239"/>
    </source>
</evidence>
<accession>A0A388LK24</accession>
<evidence type="ECO:0000256" key="11">
    <source>
        <dbReference type="SAM" id="MobiDB-lite"/>
    </source>
</evidence>
<comment type="cofactor">
    <cofactor evidence="1">
        <name>NAD(+)</name>
        <dbReference type="ChEBI" id="CHEBI:57540"/>
    </cofactor>
</comment>
<dbReference type="EC" id="4.2.1.76" evidence="10"/>
<dbReference type="Proteomes" id="UP000265515">
    <property type="component" value="Unassembled WGS sequence"/>
</dbReference>
<evidence type="ECO:0000256" key="1">
    <source>
        <dbReference type="ARBA" id="ARBA00001911"/>
    </source>
</evidence>
<keyword evidence="15" id="KW-1185">Reference proteome</keyword>
<proteinExistence type="inferred from homology"/>
<dbReference type="CDD" id="cd05246">
    <property type="entry name" value="dTDP_GD_SDR_e"/>
    <property type="match status" value="1"/>
</dbReference>
<dbReference type="GO" id="GO:0010253">
    <property type="term" value="P:UDP-rhamnose biosynthetic process"/>
    <property type="evidence" value="ECO:0007669"/>
    <property type="project" value="UniProtKB-ARBA"/>
</dbReference>
<evidence type="ECO:0000313" key="14">
    <source>
        <dbReference type="EMBL" id="GBG82680.1"/>
    </source>
</evidence>
<comment type="similarity">
    <text evidence="8">In the N-terminal section; belongs to the NAD(P)-dependent epimerase/dehydratase family. dTDP-glucose dehydratase subfamily.</text>
</comment>
<name>A0A388LK24_CHABU</name>
<dbReference type="FunFam" id="3.40.50.720:FF:000304">
    <property type="entry name" value="UDP-glucose 4,6-dehydratase"/>
    <property type="match status" value="1"/>
</dbReference>
<evidence type="ECO:0000256" key="7">
    <source>
        <dbReference type="ARBA" id="ARBA00050778"/>
    </source>
</evidence>
<dbReference type="GO" id="GO:0010280">
    <property type="term" value="F:UDP-L-rhamnose synthase activity"/>
    <property type="evidence" value="ECO:0007669"/>
    <property type="project" value="UniProtKB-ARBA"/>
</dbReference>
<dbReference type="Pfam" id="PF01370">
    <property type="entry name" value="Epimerase"/>
    <property type="match status" value="1"/>
</dbReference>
<evidence type="ECO:0000256" key="2">
    <source>
        <dbReference type="ARBA" id="ARBA00001937"/>
    </source>
</evidence>
<evidence type="ECO:0000259" key="13">
    <source>
        <dbReference type="Pfam" id="PF16363"/>
    </source>
</evidence>
<dbReference type="Gene3D" id="3.40.50.720">
    <property type="entry name" value="NAD(P)-binding Rossmann-like Domain"/>
    <property type="match status" value="2"/>
</dbReference>
<gene>
    <name evidence="14" type="ORF">CBR_g35045</name>
</gene>
<evidence type="ECO:0000259" key="12">
    <source>
        <dbReference type="Pfam" id="PF01370"/>
    </source>
</evidence>
<dbReference type="InterPro" id="IPR036291">
    <property type="entry name" value="NAD(P)-bd_dom_sf"/>
</dbReference>